<keyword evidence="3" id="KW-1185">Reference proteome</keyword>
<reference evidence="2" key="1">
    <citation type="journal article" date="2020" name="bioRxiv">
        <title>Hybrid origin of Populus tomentosa Carr. identified through genome sequencing and phylogenomic analysis.</title>
        <authorList>
            <person name="An X."/>
            <person name="Gao K."/>
            <person name="Chen Z."/>
            <person name="Li J."/>
            <person name="Yang X."/>
            <person name="Yang X."/>
            <person name="Zhou J."/>
            <person name="Guo T."/>
            <person name="Zhao T."/>
            <person name="Huang S."/>
            <person name="Miao D."/>
            <person name="Khan W.U."/>
            <person name="Rao P."/>
            <person name="Ye M."/>
            <person name="Lei B."/>
            <person name="Liao W."/>
            <person name="Wang J."/>
            <person name="Ji L."/>
            <person name="Li Y."/>
            <person name="Guo B."/>
            <person name="Mustafa N.S."/>
            <person name="Li S."/>
            <person name="Yun Q."/>
            <person name="Keller S.R."/>
            <person name="Mao J."/>
            <person name="Zhang R."/>
            <person name="Strauss S.H."/>
        </authorList>
    </citation>
    <scope>NUCLEOTIDE SEQUENCE</scope>
    <source>
        <strain evidence="2">GM15</strain>
        <tissue evidence="2">Leaf</tissue>
    </source>
</reference>
<feature type="transmembrane region" description="Helical" evidence="1">
    <location>
        <begin position="46"/>
        <end position="63"/>
    </location>
</feature>
<feature type="transmembrane region" description="Helical" evidence="1">
    <location>
        <begin position="109"/>
        <end position="131"/>
    </location>
</feature>
<sequence length="377" mass="41697">MQHVLLVCFCCVAIFAIEELHGACFWYVAWLAKMLCWLDVLSEDILLLLGLCLASWGWFQAVCPAYSCRVFYWLLCCVAIQLLNWVCQSLVCVVRMFLAQRNSLAVCSWLLEFILALACFAAAICSCGFFMERPDEGFRAAGAWSGRFCPHYALYVDDMDSINLGEVLSPNAWTTDVGSSIATLLAFWSDLAAISLGSCEDYLHYALFVAAMDSVNLGEFISRWRVLDGGCPSLNKVDIVVLNLVGSALAAILWDPAETIPTMLSLFAAMDSVNLGEVLSPNAWATAVVSPNRKVRLKEIGEAFFLQFISRWRVLDGGCPSLNKVDIVVLIWSSGDDMRKGVVPAIDGHLLSALVSWHILLGCLFIYVYGHKALIRL</sequence>
<accession>A0A8X7Y0P5</accession>
<gene>
    <name evidence="2" type="ORF">POTOM_060039</name>
</gene>
<feature type="transmembrane region" description="Helical" evidence="1">
    <location>
        <begin position="70"/>
        <end position="97"/>
    </location>
</feature>
<name>A0A8X7Y0P5_POPTO</name>
<dbReference type="EMBL" id="JAAWWB010000290">
    <property type="protein sequence ID" value="KAG6737005.1"/>
    <property type="molecule type" value="Genomic_DNA"/>
</dbReference>
<keyword evidence="1" id="KW-0812">Transmembrane</keyword>
<protein>
    <submittedName>
        <fullName evidence="2">Uncharacterized protein</fullName>
    </submittedName>
</protein>
<evidence type="ECO:0000313" key="2">
    <source>
        <dbReference type="EMBL" id="KAG6737005.1"/>
    </source>
</evidence>
<dbReference type="Proteomes" id="UP000886885">
    <property type="component" value="Unassembled WGS sequence"/>
</dbReference>
<evidence type="ECO:0000256" key="1">
    <source>
        <dbReference type="SAM" id="Phobius"/>
    </source>
</evidence>
<feature type="transmembrane region" description="Helical" evidence="1">
    <location>
        <begin position="348"/>
        <end position="369"/>
    </location>
</feature>
<comment type="caution">
    <text evidence="2">The sequence shown here is derived from an EMBL/GenBank/DDBJ whole genome shotgun (WGS) entry which is preliminary data.</text>
</comment>
<proteinExistence type="predicted"/>
<dbReference type="AlphaFoldDB" id="A0A8X7Y0P5"/>
<keyword evidence="1" id="KW-1133">Transmembrane helix</keyword>
<organism evidence="2 3">
    <name type="scientific">Populus tomentosa</name>
    <name type="common">Chinese white poplar</name>
    <dbReference type="NCBI Taxonomy" id="118781"/>
    <lineage>
        <taxon>Eukaryota</taxon>
        <taxon>Viridiplantae</taxon>
        <taxon>Streptophyta</taxon>
        <taxon>Embryophyta</taxon>
        <taxon>Tracheophyta</taxon>
        <taxon>Spermatophyta</taxon>
        <taxon>Magnoliopsida</taxon>
        <taxon>eudicotyledons</taxon>
        <taxon>Gunneridae</taxon>
        <taxon>Pentapetalae</taxon>
        <taxon>rosids</taxon>
        <taxon>fabids</taxon>
        <taxon>Malpighiales</taxon>
        <taxon>Salicaceae</taxon>
        <taxon>Saliceae</taxon>
        <taxon>Populus</taxon>
    </lineage>
</organism>
<evidence type="ECO:0000313" key="3">
    <source>
        <dbReference type="Proteomes" id="UP000886885"/>
    </source>
</evidence>
<keyword evidence="1" id="KW-0472">Membrane</keyword>